<sequence length="108" mass="11771">METETDPRYKLPDGFLLGGGTASYQIEGAWDKDGKTPSVFDHSYHLVKATLHGDTAADSYNRYKEDIALAHELNVSLLRSRPPAAPPSQGEAAKCKSAISTKFCRSTL</sequence>
<dbReference type="EMBL" id="JAPTSV010000890">
    <property type="protein sequence ID" value="KAJ1518794.1"/>
    <property type="molecule type" value="Genomic_DNA"/>
</dbReference>
<dbReference type="InterPro" id="IPR001360">
    <property type="entry name" value="Glyco_hydro_1"/>
</dbReference>
<evidence type="ECO:0000313" key="5">
    <source>
        <dbReference type="EMBL" id="KAJ1518794.1"/>
    </source>
</evidence>
<protein>
    <submittedName>
        <fullName evidence="5">Uncharacterized protein</fullName>
    </submittedName>
</protein>
<dbReference type="PANTHER" id="PTHR10353">
    <property type="entry name" value="GLYCOSYL HYDROLASE"/>
    <property type="match status" value="1"/>
</dbReference>
<evidence type="ECO:0000256" key="3">
    <source>
        <dbReference type="ARBA" id="ARBA00023295"/>
    </source>
</evidence>
<dbReference type="InterPro" id="IPR017853">
    <property type="entry name" value="GH"/>
</dbReference>
<dbReference type="AlphaFoldDB" id="A0AAV7X210"/>
<evidence type="ECO:0000313" key="6">
    <source>
        <dbReference type="Proteomes" id="UP001075354"/>
    </source>
</evidence>
<dbReference type="Gene3D" id="3.20.20.80">
    <property type="entry name" value="Glycosidases"/>
    <property type="match status" value="1"/>
</dbReference>
<keyword evidence="6" id="KW-1185">Reference proteome</keyword>
<dbReference type="PANTHER" id="PTHR10353:SF36">
    <property type="entry name" value="LP05116P"/>
    <property type="match status" value="1"/>
</dbReference>
<organism evidence="5 6">
    <name type="scientific">Megalurothrips usitatus</name>
    <name type="common">bean blossom thrips</name>
    <dbReference type="NCBI Taxonomy" id="439358"/>
    <lineage>
        <taxon>Eukaryota</taxon>
        <taxon>Metazoa</taxon>
        <taxon>Ecdysozoa</taxon>
        <taxon>Arthropoda</taxon>
        <taxon>Hexapoda</taxon>
        <taxon>Insecta</taxon>
        <taxon>Pterygota</taxon>
        <taxon>Neoptera</taxon>
        <taxon>Paraneoptera</taxon>
        <taxon>Thysanoptera</taxon>
        <taxon>Terebrantia</taxon>
        <taxon>Thripoidea</taxon>
        <taxon>Thripidae</taxon>
        <taxon>Megalurothrips</taxon>
    </lineage>
</organism>
<dbReference type="GO" id="GO:0008422">
    <property type="term" value="F:beta-glucosidase activity"/>
    <property type="evidence" value="ECO:0007669"/>
    <property type="project" value="TreeGrafter"/>
</dbReference>
<accession>A0AAV7X210</accession>
<dbReference type="SUPFAM" id="SSF51445">
    <property type="entry name" value="(Trans)glycosidases"/>
    <property type="match status" value="1"/>
</dbReference>
<evidence type="ECO:0000256" key="4">
    <source>
        <dbReference type="RuleBase" id="RU003690"/>
    </source>
</evidence>
<name>A0AAV7X210_9NEOP</name>
<dbReference type="GO" id="GO:0005975">
    <property type="term" value="P:carbohydrate metabolic process"/>
    <property type="evidence" value="ECO:0007669"/>
    <property type="project" value="InterPro"/>
</dbReference>
<keyword evidence="3" id="KW-0326">Glycosidase</keyword>
<reference evidence="5" key="1">
    <citation type="submission" date="2022-12" db="EMBL/GenBank/DDBJ databases">
        <title>Chromosome-level genome assembly of the bean flower thrips Megalurothrips usitatus.</title>
        <authorList>
            <person name="Ma L."/>
            <person name="Liu Q."/>
            <person name="Li H."/>
            <person name="Cai W."/>
        </authorList>
    </citation>
    <scope>NUCLEOTIDE SEQUENCE</scope>
    <source>
        <strain evidence="5">Cailab_2022a</strain>
    </source>
</reference>
<gene>
    <name evidence="5" type="ORF">ONE63_011591</name>
</gene>
<keyword evidence="2" id="KW-0378">Hydrolase</keyword>
<dbReference type="Pfam" id="PF00232">
    <property type="entry name" value="Glyco_hydro_1"/>
    <property type="match status" value="1"/>
</dbReference>
<evidence type="ECO:0000256" key="1">
    <source>
        <dbReference type="ARBA" id="ARBA00010838"/>
    </source>
</evidence>
<proteinExistence type="inferred from homology"/>
<comment type="similarity">
    <text evidence="1 4">Belongs to the glycosyl hydrolase 1 family.</text>
</comment>
<dbReference type="Proteomes" id="UP001075354">
    <property type="component" value="Unassembled WGS sequence"/>
</dbReference>
<comment type="caution">
    <text evidence="5">The sequence shown here is derived from an EMBL/GenBank/DDBJ whole genome shotgun (WGS) entry which is preliminary data.</text>
</comment>
<evidence type="ECO:0000256" key="2">
    <source>
        <dbReference type="ARBA" id="ARBA00022801"/>
    </source>
</evidence>